<dbReference type="Proteomes" id="UP000829685">
    <property type="component" value="Unassembled WGS sequence"/>
</dbReference>
<reference evidence="2" key="1">
    <citation type="submission" date="2021-03" db="EMBL/GenBank/DDBJ databases">
        <title>Revisited historic fungal species revealed as producer of novel bioactive compounds through whole genome sequencing and comparative genomics.</title>
        <authorList>
            <person name="Vignolle G.A."/>
            <person name="Hochenegger N."/>
            <person name="Mach R.L."/>
            <person name="Mach-Aigner A.R."/>
            <person name="Javad Rahimi M."/>
            <person name="Salim K.A."/>
            <person name="Chan C.M."/>
            <person name="Lim L.B.L."/>
            <person name="Cai F."/>
            <person name="Druzhinina I.S."/>
            <person name="U'Ren J.M."/>
            <person name="Derntl C."/>
        </authorList>
    </citation>
    <scope>NUCLEOTIDE SEQUENCE</scope>
    <source>
        <strain evidence="2">TUCIM 5799</strain>
    </source>
</reference>
<evidence type="ECO:0000313" key="2">
    <source>
        <dbReference type="EMBL" id="KAI1849002.1"/>
    </source>
</evidence>
<organism evidence="2 3">
    <name type="scientific">Neoarthrinium moseri</name>
    <dbReference type="NCBI Taxonomy" id="1658444"/>
    <lineage>
        <taxon>Eukaryota</taxon>
        <taxon>Fungi</taxon>
        <taxon>Dikarya</taxon>
        <taxon>Ascomycota</taxon>
        <taxon>Pezizomycotina</taxon>
        <taxon>Sordariomycetes</taxon>
        <taxon>Xylariomycetidae</taxon>
        <taxon>Amphisphaeriales</taxon>
        <taxon>Apiosporaceae</taxon>
        <taxon>Neoarthrinium</taxon>
    </lineage>
</organism>
<gene>
    <name evidence="2" type="ORF">JX265_013699</name>
</gene>
<name>A0A9P9W7Y5_9PEZI</name>
<protein>
    <submittedName>
        <fullName evidence="2">Uncharacterized protein</fullName>
    </submittedName>
</protein>
<accession>A0A9P9W7Y5</accession>
<sequence length="341" mass="37852">MSIVPTSGYTRKLYNDAQYADGEYHATAFWQRVFQETFHEDWYTTFCEQPPVPGSRLRNDVQVRKYDAHHDTITTIMVGEGKKHKGSLRGAEEQVEESSKVAIVAYGLHGIYSFTFRSTTFRVWYMGLDHRLEPVHGTNARGDKHQYIDADSDSAVEFTTAVALIKDNIPLRVAPVLLSQSSHDGTTGEAEWDDTMMDEAGDAQYYHGGSAAGPSGYAETDETTAGPSGYAETNETTAGPSGYAETYETTAGPSGYGETGETTAGPSGYGETGEATASSSVNIVLHKVYLEKHKRGKETLNVFKDRKGHTISSHRSEWEQVDYGWILYHKGRKFYSEKKPY</sequence>
<evidence type="ECO:0000256" key="1">
    <source>
        <dbReference type="SAM" id="MobiDB-lite"/>
    </source>
</evidence>
<dbReference type="AlphaFoldDB" id="A0A9P9W7Y5"/>
<comment type="caution">
    <text evidence="2">The sequence shown here is derived from an EMBL/GenBank/DDBJ whole genome shotgun (WGS) entry which is preliminary data.</text>
</comment>
<feature type="region of interest" description="Disordered" evidence="1">
    <location>
        <begin position="204"/>
        <end position="273"/>
    </location>
</feature>
<keyword evidence="3" id="KW-1185">Reference proteome</keyword>
<feature type="compositionally biased region" description="Polar residues" evidence="1">
    <location>
        <begin position="223"/>
        <end position="239"/>
    </location>
</feature>
<evidence type="ECO:0000313" key="3">
    <source>
        <dbReference type="Proteomes" id="UP000829685"/>
    </source>
</evidence>
<proteinExistence type="predicted"/>
<dbReference type="EMBL" id="JAFIMR010000080">
    <property type="protein sequence ID" value="KAI1849002.1"/>
    <property type="molecule type" value="Genomic_DNA"/>
</dbReference>